<keyword evidence="3" id="KW-1185">Reference proteome</keyword>
<evidence type="ECO:0000313" key="1">
    <source>
        <dbReference type="EMBL" id="KAF0701017.1"/>
    </source>
</evidence>
<dbReference type="EMBL" id="CAADRA010005124">
    <property type="protein sequence ID" value="VFT85349.1"/>
    <property type="molecule type" value="Genomic_DNA"/>
</dbReference>
<proteinExistence type="predicted"/>
<protein>
    <submittedName>
        <fullName evidence="2">Aste57867_8463 protein</fullName>
    </submittedName>
</protein>
<sequence>MPRPSPPPTSSSPSLQCFFSQCPLPATNVGGVYKCASHRYRAKCRVEGCPNQAYARNMCVRHGGKATCKAEHCQSKCRVGEFCIRHGPTAARARCSAVDCDKTAQPSSGKCAHHGGGRFCKVDGCFSKGQFDGVCSFHHTLQQTKDDDENDIGATIEPLQWSEALLPEEEEALLAFLLDATNPLQKMLGAPFEEDDERQGPVVVVPAFDNLAIHGLGFDWLNPLSFNA</sequence>
<gene>
    <name evidence="2" type="primary">Aste57867_8463</name>
    <name evidence="1" type="ORF">As57867_008431</name>
    <name evidence="2" type="ORF">ASTE57867_8463</name>
</gene>
<dbReference type="OrthoDB" id="63949at2759"/>
<evidence type="ECO:0000313" key="2">
    <source>
        <dbReference type="EMBL" id="VFT85349.1"/>
    </source>
</evidence>
<name>A0A485KKB8_9STRA</name>
<dbReference type="EMBL" id="VJMH01005103">
    <property type="protein sequence ID" value="KAF0701017.1"/>
    <property type="molecule type" value="Genomic_DNA"/>
</dbReference>
<organism evidence="2 3">
    <name type="scientific">Aphanomyces stellatus</name>
    <dbReference type="NCBI Taxonomy" id="120398"/>
    <lineage>
        <taxon>Eukaryota</taxon>
        <taxon>Sar</taxon>
        <taxon>Stramenopiles</taxon>
        <taxon>Oomycota</taxon>
        <taxon>Saprolegniomycetes</taxon>
        <taxon>Saprolegniales</taxon>
        <taxon>Verrucalvaceae</taxon>
        <taxon>Aphanomyces</taxon>
    </lineage>
</organism>
<reference evidence="2 3" key="1">
    <citation type="submission" date="2019-03" db="EMBL/GenBank/DDBJ databases">
        <authorList>
            <person name="Gaulin E."/>
            <person name="Dumas B."/>
        </authorList>
    </citation>
    <scope>NUCLEOTIDE SEQUENCE [LARGE SCALE GENOMIC DNA]</scope>
    <source>
        <strain evidence="2">CBS 568.67</strain>
    </source>
</reference>
<accession>A0A485KKB8</accession>
<dbReference type="PANTHER" id="PTHR31827">
    <property type="entry name" value="EMB|CAB89363.1"/>
    <property type="match status" value="1"/>
</dbReference>
<dbReference type="Proteomes" id="UP000332933">
    <property type="component" value="Unassembled WGS sequence"/>
</dbReference>
<evidence type="ECO:0000313" key="3">
    <source>
        <dbReference type="Proteomes" id="UP000332933"/>
    </source>
</evidence>
<dbReference type="AlphaFoldDB" id="A0A485KKB8"/>
<reference evidence="1" key="2">
    <citation type="submission" date="2019-06" db="EMBL/GenBank/DDBJ databases">
        <title>Genomics analysis of Aphanomyces spp. identifies a new class of oomycete effector associated with host adaptation.</title>
        <authorList>
            <person name="Gaulin E."/>
        </authorList>
    </citation>
    <scope>NUCLEOTIDE SEQUENCE</scope>
    <source>
        <strain evidence="1">CBS 578.67</strain>
    </source>
</reference>
<dbReference type="PANTHER" id="PTHR31827:SF1">
    <property type="entry name" value="EMB|CAB89363.1"/>
    <property type="match status" value="1"/>
</dbReference>